<accession>M7SH09</accession>
<dbReference type="CDD" id="cd06257">
    <property type="entry name" value="DnaJ"/>
    <property type="match status" value="1"/>
</dbReference>
<dbReference type="HOGENOM" id="CLU_1107131_0_0_1"/>
<protein>
    <submittedName>
        <fullName evidence="4">Putative chaperone protein</fullName>
    </submittedName>
</protein>
<dbReference type="InterPro" id="IPR052594">
    <property type="entry name" value="J_domain-containing_protein"/>
</dbReference>
<dbReference type="Gene3D" id="1.10.287.110">
    <property type="entry name" value="DnaJ domain"/>
    <property type="match status" value="1"/>
</dbReference>
<evidence type="ECO:0000313" key="4">
    <source>
        <dbReference type="EMBL" id="EMR65564.1"/>
    </source>
</evidence>
<evidence type="ECO:0000259" key="3">
    <source>
        <dbReference type="PROSITE" id="PS50076"/>
    </source>
</evidence>
<dbReference type="SMART" id="SM00271">
    <property type="entry name" value="DnaJ"/>
    <property type="match status" value="1"/>
</dbReference>
<feature type="domain" description="J" evidence="3">
    <location>
        <begin position="11"/>
        <end position="73"/>
    </location>
</feature>
<dbReference type="Proteomes" id="UP000012174">
    <property type="component" value="Unassembled WGS sequence"/>
</dbReference>
<dbReference type="GO" id="GO:0031072">
    <property type="term" value="F:heat shock protein binding"/>
    <property type="evidence" value="ECO:0007669"/>
    <property type="project" value="TreeGrafter"/>
</dbReference>
<dbReference type="InterPro" id="IPR036869">
    <property type="entry name" value="J_dom_sf"/>
</dbReference>
<organism evidence="4 5">
    <name type="scientific">Eutypa lata (strain UCR-EL1)</name>
    <name type="common">Grapevine dieback disease fungus</name>
    <name type="synonym">Eutypa armeniacae</name>
    <dbReference type="NCBI Taxonomy" id="1287681"/>
    <lineage>
        <taxon>Eukaryota</taxon>
        <taxon>Fungi</taxon>
        <taxon>Dikarya</taxon>
        <taxon>Ascomycota</taxon>
        <taxon>Pezizomycotina</taxon>
        <taxon>Sordariomycetes</taxon>
        <taxon>Xylariomycetidae</taxon>
        <taxon>Xylariales</taxon>
        <taxon>Diatrypaceae</taxon>
        <taxon>Eutypa</taxon>
    </lineage>
</organism>
<dbReference type="OrthoDB" id="10250354at2759"/>
<dbReference type="SUPFAM" id="SSF46565">
    <property type="entry name" value="Chaperone J-domain"/>
    <property type="match status" value="1"/>
</dbReference>
<dbReference type="KEGG" id="ela:UCREL1_7468"/>
<dbReference type="GO" id="GO:0005737">
    <property type="term" value="C:cytoplasm"/>
    <property type="evidence" value="ECO:0007669"/>
    <property type="project" value="TreeGrafter"/>
</dbReference>
<name>M7SH09_EUTLA</name>
<evidence type="ECO:0000256" key="2">
    <source>
        <dbReference type="SAM" id="MobiDB-lite"/>
    </source>
</evidence>
<evidence type="ECO:0000313" key="5">
    <source>
        <dbReference type="Proteomes" id="UP000012174"/>
    </source>
</evidence>
<gene>
    <name evidence="4" type="ORF">UCREL1_7468</name>
</gene>
<sequence>MGLMEQFPAMDLYQVLGVPRDASKDSIKKAFRKLSLANHPDKTRNNAEMKDRTVFDLFKGGYKSFRLKFEKQKQKQREEEETEKSPAAESPKEEEGKNDLPPELIYAYLERQLGSLEEKLDCLVHQLVTISRRLKVFILRGDIMSPLGNSLSTARKRIRHLQRSRDNLEDSLERARASKETSEHTYFGLAHSVDRLLARVTCAQRAIDSIDDDAWDILKATPSLREILIEDMRKYVTNWLQHAKRKDSTTE</sequence>
<proteinExistence type="predicted"/>
<dbReference type="PRINTS" id="PR00625">
    <property type="entry name" value="JDOMAIN"/>
</dbReference>
<keyword evidence="5" id="KW-1185">Reference proteome</keyword>
<reference evidence="5" key="1">
    <citation type="journal article" date="2013" name="Genome Announc.">
        <title>Draft genome sequence of the grapevine dieback fungus Eutypa lata UCR-EL1.</title>
        <authorList>
            <person name="Blanco-Ulate B."/>
            <person name="Rolshausen P.E."/>
            <person name="Cantu D."/>
        </authorList>
    </citation>
    <scope>NUCLEOTIDE SEQUENCE [LARGE SCALE GENOMIC DNA]</scope>
    <source>
        <strain evidence="5">UCR-EL1</strain>
    </source>
</reference>
<dbReference type="PANTHER" id="PTHR44144:SF1">
    <property type="entry name" value="DNAJ HOMOLOG SUBFAMILY C MEMBER 9"/>
    <property type="match status" value="1"/>
</dbReference>
<evidence type="ECO:0000256" key="1">
    <source>
        <dbReference type="SAM" id="Coils"/>
    </source>
</evidence>
<dbReference type="AlphaFoldDB" id="M7SH09"/>
<dbReference type="PROSITE" id="PS50076">
    <property type="entry name" value="DNAJ_2"/>
    <property type="match status" value="1"/>
</dbReference>
<dbReference type="Pfam" id="PF00226">
    <property type="entry name" value="DnaJ"/>
    <property type="match status" value="1"/>
</dbReference>
<keyword evidence="1" id="KW-0175">Coiled coil</keyword>
<feature type="coiled-coil region" evidence="1">
    <location>
        <begin position="151"/>
        <end position="185"/>
    </location>
</feature>
<dbReference type="GO" id="GO:0005634">
    <property type="term" value="C:nucleus"/>
    <property type="evidence" value="ECO:0007669"/>
    <property type="project" value="TreeGrafter"/>
</dbReference>
<dbReference type="STRING" id="1287681.M7SH09"/>
<dbReference type="InterPro" id="IPR001623">
    <property type="entry name" value="DnaJ_domain"/>
</dbReference>
<dbReference type="EMBL" id="KB706835">
    <property type="protein sequence ID" value="EMR65564.1"/>
    <property type="molecule type" value="Genomic_DNA"/>
</dbReference>
<feature type="region of interest" description="Disordered" evidence="2">
    <location>
        <begin position="70"/>
        <end position="99"/>
    </location>
</feature>
<dbReference type="PANTHER" id="PTHR44144">
    <property type="entry name" value="DNAJ HOMOLOG SUBFAMILY C MEMBER 9"/>
    <property type="match status" value="1"/>
</dbReference>